<accession>A0A7K0DNU4</accession>
<name>A0A7K0DNU4_9NOCA</name>
<keyword evidence="2" id="KW-1185">Reference proteome</keyword>
<protein>
    <submittedName>
        <fullName evidence="1">Uncharacterized protein</fullName>
    </submittedName>
</protein>
<dbReference type="AlphaFoldDB" id="A0A7K0DNU4"/>
<dbReference type="PROSITE" id="PS51257">
    <property type="entry name" value="PROKAR_LIPOPROTEIN"/>
    <property type="match status" value="1"/>
</dbReference>
<evidence type="ECO:0000313" key="2">
    <source>
        <dbReference type="Proteomes" id="UP000431401"/>
    </source>
</evidence>
<reference evidence="1 2" key="1">
    <citation type="submission" date="2019-10" db="EMBL/GenBank/DDBJ databases">
        <title>Nocardia macrotermitis sp. nov. and Nocardia aurantia sp. nov., isolated from the gut of fungus growing-termite Macrotermes natalensis.</title>
        <authorList>
            <person name="Benndorf R."/>
            <person name="Schwitalla J."/>
            <person name="Martin K."/>
            <person name="De Beer W."/>
            <person name="Kaster A.-K."/>
            <person name="Vollmers J."/>
            <person name="Poulsen M."/>
            <person name="Beemelmanns C."/>
        </authorList>
    </citation>
    <scope>NUCLEOTIDE SEQUENCE [LARGE SCALE GENOMIC DNA]</scope>
    <source>
        <strain evidence="1 2">RB56</strain>
    </source>
</reference>
<sequence length="51" mass="5593">MSRYLAPEESPWSSTFVAAVTACLIRLQYTQSLQPDSTVANTGGYRPEKNG</sequence>
<comment type="caution">
    <text evidence="1">The sequence shown here is derived from an EMBL/GenBank/DDBJ whole genome shotgun (WGS) entry which is preliminary data.</text>
</comment>
<gene>
    <name evidence="1" type="ORF">NRB56_29440</name>
</gene>
<proteinExistence type="predicted"/>
<dbReference type="Proteomes" id="UP000431401">
    <property type="component" value="Unassembled WGS sequence"/>
</dbReference>
<dbReference type="EMBL" id="WEGI01000006">
    <property type="protein sequence ID" value="MQY27361.1"/>
    <property type="molecule type" value="Genomic_DNA"/>
</dbReference>
<organism evidence="1 2">
    <name type="scientific">Nocardia aurantia</name>
    <dbReference type="NCBI Taxonomy" id="2585199"/>
    <lineage>
        <taxon>Bacteria</taxon>
        <taxon>Bacillati</taxon>
        <taxon>Actinomycetota</taxon>
        <taxon>Actinomycetes</taxon>
        <taxon>Mycobacteriales</taxon>
        <taxon>Nocardiaceae</taxon>
        <taxon>Nocardia</taxon>
    </lineage>
</organism>
<evidence type="ECO:0000313" key="1">
    <source>
        <dbReference type="EMBL" id="MQY27361.1"/>
    </source>
</evidence>